<dbReference type="InterPro" id="IPR029058">
    <property type="entry name" value="AB_hydrolase_fold"/>
</dbReference>
<dbReference type="Proteomes" id="UP000053099">
    <property type="component" value="Unassembled WGS sequence"/>
</dbReference>
<gene>
    <name evidence="2" type="ORF">AN926_09095</name>
</gene>
<protein>
    <submittedName>
        <fullName evidence="2">Alpha/beta hydrolase</fullName>
    </submittedName>
</protein>
<name>A0A0N0ZN52_THESC</name>
<proteinExistence type="predicted"/>
<evidence type="ECO:0000313" key="2">
    <source>
        <dbReference type="EMBL" id="KPD28271.1"/>
    </source>
</evidence>
<evidence type="ECO:0000259" key="1">
    <source>
        <dbReference type="Pfam" id="PF12697"/>
    </source>
</evidence>
<dbReference type="EMBL" id="LJJR01000028">
    <property type="protein sequence ID" value="KPD28271.1"/>
    <property type="molecule type" value="Genomic_DNA"/>
</dbReference>
<evidence type="ECO:0000313" key="3">
    <source>
        <dbReference type="Proteomes" id="UP000053099"/>
    </source>
</evidence>
<dbReference type="PATRIC" id="fig|37636.3.peg.1012"/>
<dbReference type="AlphaFoldDB" id="A0A0N0ZN52"/>
<keyword evidence="2" id="KW-0378">Hydrolase</keyword>
<dbReference type="GO" id="GO:0016787">
    <property type="term" value="F:hydrolase activity"/>
    <property type="evidence" value="ECO:0007669"/>
    <property type="project" value="UniProtKB-KW"/>
</dbReference>
<organism evidence="2 3">
    <name type="scientific">Thermus scotoductus</name>
    <dbReference type="NCBI Taxonomy" id="37636"/>
    <lineage>
        <taxon>Bacteria</taxon>
        <taxon>Thermotogati</taxon>
        <taxon>Deinococcota</taxon>
        <taxon>Deinococci</taxon>
        <taxon>Thermales</taxon>
        <taxon>Thermaceae</taxon>
        <taxon>Thermus</taxon>
    </lineage>
</organism>
<dbReference type="InterPro" id="IPR000073">
    <property type="entry name" value="AB_hydrolase_1"/>
</dbReference>
<feature type="domain" description="AB hydrolase-1" evidence="1">
    <location>
        <begin position="27"/>
        <end position="190"/>
    </location>
</feature>
<dbReference type="SUPFAM" id="SSF53474">
    <property type="entry name" value="alpha/beta-Hydrolases"/>
    <property type="match status" value="1"/>
</dbReference>
<sequence>MGEIRLFPGLLSPPAGLEFFLDLPSEEGLHLIAFAEGALAALKVAFQEGARSLVLLSPILRRDALLSAKLAALRLGLEARGKEGFAQVGRALFFGPKAVGSEEIFAAWKEGLSEEGVQAWLALMEGLSDERRWLRGTEARILVVQGAWDAFTPPFYGREVADFAKGEALRFTLEEAGHLVPWEAREEVVDLVADFLLGEAFRPLPGGLAL</sequence>
<accession>A0A0N0ZN52</accession>
<dbReference type="Gene3D" id="3.40.50.1820">
    <property type="entry name" value="alpha/beta hydrolase"/>
    <property type="match status" value="1"/>
</dbReference>
<comment type="caution">
    <text evidence="2">The sequence shown here is derived from an EMBL/GenBank/DDBJ whole genome shotgun (WGS) entry which is preliminary data.</text>
</comment>
<reference evidence="2 3" key="1">
    <citation type="submission" date="2015-09" db="EMBL/GenBank/DDBJ databases">
        <title>Draft genome sequence of Thermus scotoductus strain K1 isolated from a geothermal spring in Nagorno-Karabakh, Armenia.</title>
        <authorList>
            <person name="Saghatelyan A."/>
            <person name="Poghosyan L."/>
            <person name="Panosyan H."/>
            <person name="Birkeland N.-K."/>
        </authorList>
    </citation>
    <scope>NUCLEOTIDE SEQUENCE [LARGE SCALE GENOMIC DNA]</scope>
    <source>
        <strain evidence="2 3">K1</strain>
    </source>
</reference>
<dbReference type="Pfam" id="PF12697">
    <property type="entry name" value="Abhydrolase_6"/>
    <property type="match status" value="1"/>
</dbReference>